<sequence length="96" mass="10785">MSTTTELAELHELIGGLRRCVSSLAAKYGDSPATRRIANDAERMINDIERLDIDVEELEFSRGIKHQHTKEKIVIPDHDYSSDFWRDVNDDGGVGG</sequence>
<evidence type="ECO:0000313" key="2">
    <source>
        <dbReference type="Proteomes" id="UP000465609"/>
    </source>
</evidence>
<keyword evidence="2" id="KW-1185">Reference proteome</keyword>
<reference evidence="1 2" key="1">
    <citation type="journal article" date="2019" name="Emerg. Microbes Infect.">
        <title>Comprehensive subspecies identification of 175 nontuberculous mycobacteria species based on 7547 genomic profiles.</title>
        <authorList>
            <person name="Matsumoto Y."/>
            <person name="Kinjo T."/>
            <person name="Motooka D."/>
            <person name="Nabeya D."/>
            <person name="Jung N."/>
            <person name="Uechi K."/>
            <person name="Horii T."/>
            <person name="Iida T."/>
            <person name="Fujita J."/>
            <person name="Nakamura S."/>
        </authorList>
    </citation>
    <scope>NUCLEOTIDE SEQUENCE [LARGE SCALE GENOMIC DNA]</scope>
    <source>
        <strain evidence="1 2">JCM 15296</strain>
    </source>
</reference>
<dbReference type="Proteomes" id="UP000465609">
    <property type="component" value="Chromosome"/>
</dbReference>
<accession>A0ABM7IGP2</accession>
<protein>
    <submittedName>
        <fullName evidence="1">Uncharacterized protein</fullName>
    </submittedName>
</protein>
<proteinExistence type="predicted"/>
<evidence type="ECO:0000313" key="1">
    <source>
        <dbReference type="EMBL" id="BBX85833.1"/>
    </source>
</evidence>
<organism evidence="1 2">
    <name type="scientific">Mycolicibacterium aubagnense</name>
    <dbReference type="NCBI Taxonomy" id="319707"/>
    <lineage>
        <taxon>Bacteria</taxon>
        <taxon>Bacillati</taxon>
        <taxon>Actinomycetota</taxon>
        <taxon>Actinomycetes</taxon>
        <taxon>Mycobacteriales</taxon>
        <taxon>Mycobacteriaceae</taxon>
        <taxon>Mycolicibacterium</taxon>
    </lineage>
</organism>
<dbReference type="RefSeq" id="WP_138228243.1">
    <property type="nucleotide sequence ID" value="NZ_AP022577.1"/>
</dbReference>
<name>A0ABM7IGP2_9MYCO</name>
<gene>
    <name evidence="1" type="ORF">MAUB_37060</name>
</gene>
<dbReference type="EMBL" id="AP022577">
    <property type="protein sequence ID" value="BBX85833.1"/>
    <property type="molecule type" value="Genomic_DNA"/>
</dbReference>